<dbReference type="Proteomes" id="UP000066737">
    <property type="component" value="Plasmid pSTJ001"/>
</dbReference>
<dbReference type="RefSeq" id="WP_059058444.1">
    <property type="nucleotide sequence ID" value="NZ_CEML01000004.1"/>
</dbReference>
<keyword evidence="1" id="KW-0472">Membrane</keyword>
<dbReference type="EMBL" id="LN831303">
    <property type="protein sequence ID" value="CQH63424.1"/>
    <property type="molecule type" value="Genomic_DNA"/>
</dbReference>
<evidence type="ECO:0000313" key="2">
    <source>
        <dbReference type="EMBL" id="CQH63424.1"/>
    </source>
</evidence>
<reference evidence="3" key="1">
    <citation type="journal article" date="2016" name="Environ. Microbiol.">
        <title>The complete genome of a viable archaeum isolated from 123-million-year-old rock salt.</title>
        <authorList>
            <person name="Jaakkola S.T."/>
            <person name="Pfeiffer F."/>
            <person name="Ravantti J.J."/>
            <person name="Guo Q."/>
            <person name="Liu Y."/>
            <person name="Chen X."/>
            <person name="Ma H."/>
            <person name="Yang C."/>
            <person name="Oksanen H.M."/>
            <person name="Bamford D.H."/>
        </authorList>
    </citation>
    <scope>NUCLEOTIDE SEQUENCE</scope>
    <source>
        <strain evidence="3">JI20-1</strain>
        <plasmid evidence="3">Plasmid pSTJ001</plasmid>
    </source>
</reference>
<keyword evidence="1" id="KW-1133">Transmembrane helix</keyword>
<dbReference type="GeneID" id="26660423"/>
<dbReference type="OrthoDB" id="163483at2157"/>
<keyword evidence="3" id="KW-1185">Reference proteome</keyword>
<accession>A0A0U5H5K4</accession>
<protein>
    <submittedName>
        <fullName evidence="2">Uncharacterized protein</fullName>
    </submittedName>
</protein>
<evidence type="ECO:0000256" key="1">
    <source>
        <dbReference type="SAM" id="Phobius"/>
    </source>
</evidence>
<keyword evidence="1" id="KW-0812">Transmembrane</keyword>
<geneLocation type="plasmid" evidence="3">
    <name>pSTJ001</name>
</geneLocation>
<feature type="transmembrane region" description="Helical" evidence="1">
    <location>
        <begin position="201"/>
        <end position="219"/>
    </location>
</feature>
<feature type="transmembrane region" description="Helical" evidence="1">
    <location>
        <begin position="225"/>
        <end position="246"/>
    </location>
</feature>
<feature type="transmembrane region" description="Helical" evidence="1">
    <location>
        <begin position="101"/>
        <end position="125"/>
    </location>
</feature>
<name>A0A0U5H5K4_9EURY</name>
<dbReference type="AlphaFoldDB" id="A0A0U5H5K4"/>
<feature type="transmembrane region" description="Helical" evidence="1">
    <location>
        <begin position="166"/>
        <end position="189"/>
    </location>
</feature>
<gene>
    <name evidence="2" type="ORF">HHUB_4075</name>
</gene>
<organism evidence="2 3">
    <name type="scientific">Halobacterium hubeiense</name>
    <dbReference type="NCBI Taxonomy" id="1407499"/>
    <lineage>
        <taxon>Archaea</taxon>
        <taxon>Methanobacteriati</taxon>
        <taxon>Methanobacteriota</taxon>
        <taxon>Stenosarchaea group</taxon>
        <taxon>Halobacteria</taxon>
        <taxon>Halobacteriales</taxon>
        <taxon>Halobacteriaceae</taxon>
        <taxon>Halobacterium</taxon>
    </lineage>
</organism>
<proteinExistence type="predicted"/>
<sequence length="256" mass="26571">MTGHETDVVDDDAAPEPVTTEGLFAAAYHRLRHNPRVVGAFLVVGVLAAVVDVVRRGDPVPTASFTGVQEGTVSLRFGLLVDVVFRHSTPITALVELRPRWLVSTVALELLRGGALVVASVYGYAQLLDETPTVGAVARYAVVAFVLALAAVSADVGLLLGLPLGILAVYLLVRFAPVSGLLATGASIPGAFRAGWRTTSGHGWTLFGVVLVVGLPNHLLGSVPLIGPVGSSLTAAVHVAVIAVFLDRTHGGERGR</sequence>
<feature type="transmembrane region" description="Helical" evidence="1">
    <location>
        <begin position="37"/>
        <end position="54"/>
    </location>
</feature>
<evidence type="ECO:0000313" key="3">
    <source>
        <dbReference type="Proteomes" id="UP000066737"/>
    </source>
</evidence>
<dbReference type="KEGG" id="hhb:Hhub_4075"/>
<feature type="transmembrane region" description="Helical" evidence="1">
    <location>
        <begin position="137"/>
        <end position="160"/>
    </location>
</feature>